<dbReference type="InterPro" id="IPR036388">
    <property type="entry name" value="WH-like_DNA-bd_sf"/>
</dbReference>
<dbReference type="PANTHER" id="PTHR30346:SF0">
    <property type="entry name" value="HCA OPERON TRANSCRIPTIONAL ACTIVATOR HCAR"/>
    <property type="match status" value="1"/>
</dbReference>
<dbReference type="PRINTS" id="PR00039">
    <property type="entry name" value="HTHLYSR"/>
</dbReference>
<dbReference type="Proteomes" id="UP000638263">
    <property type="component" value="Unassembled WGS sequence"/>
</dbReference>
<protein>
    <submittedName>
        <fullName evidence="7">Transcriptional regulator</fullName>
    </submittedName>
</protein>
<comment type="similarity">
    <text evidence="1">Belongs to the LysR transcriptional regulatory family.</text>
</comment>
<dbReference type="InterPro" id="IPR005119">
    <property type="entry name" value="LysR_subst-bd"/>
</dbReference>
<dbReference type="InterPro" id="IPR036390">
    <property type="entry name" value="WH_DNA-bd_sf"/>
</dbReference>
<dbReference type="SUPFAM" id="SSF53850">
    <property type="entry name" value="Periplasmic binding protein-like II"/>
    <property type="match status" value="1"/>
</dbReference>
<accession>A0A917RWB0</accession>
<feature type="domain" description="HTH lysR-type" evidence="6">
    <location>
        <begin position="52"/>
        <end position="109"/>
    </location>
</feature>
<evidence type="ECO:0000256" key="5">
    <source>
        <dbReference type="ARBA" id="ARBA00023163"/>
    </source>
</evidence>
<dbReference type="GO" id="GO:0003677">
    <property type="term" value="F:DNA binding"/>
    <property type="evidence" value="ECO:0007669"/>
    <property type="project" value="UniProtKB-KW"/>
</dbReference>
<keyword evidence="5" id="KW-0804">Transcription</keyword>
<keyword evidence="2" id="KW-0805">Transcription regulation</keyword>
<evidence type="ECO:0000256" key="3">
    <source>
        <dbReference type="ARBA" id="ARBA00023125"/>
    </source>
</evidence>
<evidence type="ECO:0000256" key="4">
    <source>
        <dbReference type="ARBA" id="ARBA00023159"/>
    </source>
</evidence>
<dbReference type="PANTHER" id="PTHR30346">
    <property type="entry name" value="TRANSCRIPTIONAL DUAL REGULATOR HCAR-RELATED"/>
    <property type="match status" value="1"/>
</dbReference>
<proteinExistence type="inferred from homology"/>
<dbReference type="Gene3D" id="1.10.10.10">
    <property type="entry name" value="Winged helix-like DNA-binding domain superfamily/Winged helix DNA-binding domain"/>
    <property type="match status" value="1"/>
</dbReference>
<evidence type="ECO:0000256" key="2">
    <source>
        <dbReference type="ARBA" id="ARBA00023015"/>
    </source>
</evidence>
<keyword evidence="4" id="KW-0010">Activator</keyword>
<dbReference type="GO" id="GO:0032993">
    <property type="term" value="C:protein-DNA complex"/>
    <property type="evidence" value="ECO:0007669"/>
    <property type="project" value="TreeGrafter"/>
</dbReference>
<reference evidence="7" key="2">
    <citation type="submission" date="2020-09" db="EMBL/GenBank/DDBJ databases">
        <authorList>
            <person name="Sun Q."/>
            <person name="Zhou Y."/>
        </authorList>
    </citation>
    <scope>NUCLEOTIDE SEQUENCE</scope>
    <source>
        <strain evidence="7">CGMCC 4.3508</strain>
    </source>
</reference>
<dbReference type="Pfam" id="PF03466">
    <property type="entry name" value="LysR_substrate"/>
    <property type="match status" value="1"/>
</dbReference>
<dbReference type="FunFam" id="1.10.10.10:FF:000001">
    <property type="entry name" value="LysR family transcriptional regulator"/>
    <property type="match status" value="1"/>
</dbReference>
<dbReference type="InterPro" id="IPR000847">
    <property type="entry name" value="LysR_HTH_N"/>
</dbReference>
<reference evidence="7" key="1">
    <citation type="journal article" date="2014" name="Int. J. Syst. Evol. Microbiol.">
        <title>Complete genome sequence of Corynebacterium casei LMG S-19264T (=DSM 44701T), isolated from a smear-ripened cheese.</title>
        <authorList>
            <consortium name="US DOE Joint Genome Institute (JGI-PGF)"/>
            <person name="Walter F."/>
            <person name="Albersmeier A."/>
            <person name="Kalinowski J."/>
            <person name="Ruckert C."/>
        </authorList>
    </citation>
    <scope>NUCLEOTIDE SEQUENCE</scope>
    <source>
        <strain evidence="7">CGMCC 4.3508</strain>
    </source>
</reference>
<name>A0A917RWB0_9NOCA</name>
<keyword evidence="8" id="KW-1185">Reference proteome</keyword>
<dbReference type="EMBL" id="BMMH01000017">
    <property type="protein sequence ID" value="GGL35906.1"/>
    <property type="molecule type" value="Genomic_DNA"/>
</dbReference>
<sequence length="361" mass="38856">MAGDCALRVNTLVGQGSPARHDLGAGRAVVVHPRLPGRANVRYRRNKGAGGMDFRHLISFITIAEELHFGRAARRLHLSQPSLSAQLQKLEKSLGVQLVARTSHEVELTPAGREFVARARIVVAQMDRAAQAAKATAEGRVGTLNIGYNLPASRHVLPESLARMTDRHPGIEVSLWEKRTGPQLAALADGSLDIALVYGHPSTTDFRYVRLMRRVPLLAVVGRRHPWAHRSSVPFAELADQECVLFAREQCPAMYDSLVRAAASAHITLAVAQTADDPGATAHMVSVRPLVGFASLPRAVSMGMGAAGTGTVAVKLRDPVPMLDLYAVWRADEENPAVGLFLECTDALDPDPAEAVRAIPA</sequence>
<dbReference type="AlphaFoldDB" id="A0A917RWB0"/>
<organism evidence="7 8">
    <name type="scientific">Nocardia jinanensis</name>
    <dbReference type="NCBI Taxonomy" id="382504"/>
    <lineage>
        <taxon>Bacteria</taxon>
        <taxon>Bacillati</taxon>
        <taxon>Actinomycetota</taxon>
        <taxon>Actinomycetes</taxon>
        <taxon>Mycobacteriales</taxon>
        <taxon>Nocardiaceae</taxon>
        <taxon>Nocardia</taxon>
    </lineage>
</organism>
<dbReference type="PROSITE" id="PS50931">
    <property type="entry name" value="HTH_LYSR"/>
    <property type="match status" value="1"/>
</dbReference>
<comment type="caution">
    <text evidence="7">The sequence shown here is derived from an EMBL/GenBank/DDBJ whole genome shotgun (WGS) entry which is preliminary data.</text>
</comment>
<dbReference type="GO" id="GO:0003700">
    <property type="term" value="F:DNA-binding transcription factor activity"/>
    <property type="evidence" value="ECO:0007669"/>
    <property type="project" value="InterPro"/>
</dbReference>
<evidence type="ECO:0000259" key="6">
    <source>
        <dbReference type="PROSITE" id="PS50931"/>
    </source>
</evidence>
<dbReference type="CDD" id="cd08414">
    <property type="entry name" value="PBP2_LTTR_aromatics_like"/>
    <property type="match status" value="1"/>
</dbReference>
<gene>
    <name evidence="7" type="ORF">GCM10011588_58410</name>
</gene>
<evidence type="ECO:0000313" key="7">
    <source>
        <dbReference type="EMBL" id="GGL35906.1"/>
    </source>
</evidence>
<keyword evidence="3" id="KW-0238">DNA-binding</keyword>
<dbReference type="SUPFAM" id="SSF46785">
    <property type="entry name" value="Winged helix' DNA-binding domain"/>
    <property type="match status" value="1"/>
</dbReference>
<evidence type="ECO:0000313" key="8">
    <source>
        <dbReference type="Proteomes" id="UP000638263"/>
    </source>
</evidence>
<dbReference type="Gene3D" id="3.40.190.10">
    <property type="entry name" value="Periplasmic binding protein-like II"/>
    <property type="match status" value="2"/>
</dbReference>
<evidence type="ECO:0000256" key="1">
    <source>
        <dbReference type="ARBA" id="ARBA00009437"/>
    </source>
</evidence>
<dbReference type="Pfam" id="PF00126">
    <property type="entry name" value="HTH_1"/>
    <property type="match status" value="1"/>
</dbReference>